<name>A0A1R3I9P2_COCAP</name>
<dbReference type="PANTHER" id="PTHR34222">
    <property type="entry name" value="GAG_PRE-INTEGRS DOMAIN-CONTAINING PROTEIN"/>
    <property type="match status" value="1"/>
</dbReference>
<keyword evidence="1" id="KW-0732">Signal</keyword>
<proteinExistence type="predicted"/>
<sequence length="467" mass="52824">MVISWIFNALHPTLLDSIAYCVAAQEMWNDLEERFSHGNTAHPLSSLSRAYALVPQEERQQLVAASRLPSVERAAFMTNSANKSNPNRKPASSRDVSKLFCEHYKMTQHKKDSCFELLGYPEWWDKGKKQPKTKAVNTAQHVETTSGNNNVPINGLTSEQYAQLISMLNLDKIQIPTANFVAMVAKQFGKAVKQIRSDNAPHTTTMMTHTPEILDSNQTTNIDTPPTIPQENRPPVKRNCHPIIVTFMSIYQEIVSLLQPLPTMLPQVIKDTHWQEAMKKELEVLEQNHIWTLEQLPTGKRAIGSKWVYKIKYHLDGTVERYKARLVAKGYTQVEGLDYTELLHRLQNLPRSWSSKYFLGLEVARSPEGIVSSQRKYTLDILQEAGMLGTKHVLFPMEHNHKLAIDDSALLDDPGPEIPMISKSSAIVGVALATVQLTLKRKSVPLRPVKSCKFFCQMRYPSEALTA</sequence>
<evidence type="ECO:0000256" key="1">
    <source>
        <dbReference type="SAM" id="SignalP"/>
    </source>
</evidence>
<dbReference type="Pfam" id="PF07727">
    <property type="entry name" value="RVT_2"/>
    <property type="match status" value="1"/>
</dbReference>
<dbReference type="InterPro" id="IPR013103">
    <property type="entry name" value="RVT_2"/>
</dbReference>
<comment type="caution">
    <text evidence="3">The sequence shown here is derived from an EMBL/GenBank/DDBJ whole genome shotgun (WGS) entry which is preliminary data.</text>
</comment>
<keyword evidence="3" id="KW-0695">RNA-directed DNA polymerase</keyword>
<dbReference type="GO" id="GO:0003964">
    <property type="term" value="F:RNA-directed DNA polymerase activity"/>
    <property type="evidence" value="ECO:0007669"/>
    <property type="project" value="UniProtKB-KW"/>
</dbReference>
<accession>A0A1R3I9P2</accession>
<evidence type="ECO:0000313" key="4">
    <source>
        <dbReference type="Proteomes" id="UP000188268"/>
    </source>
</evidence>
<feature type="domain" description="Reverse transcriptase Ty1/copia-type" evidence="2">
    <location>
        <begin position="288"/>
        <end position="342"/>
    </location>
</feature>
<keyword evidence="3" id="KW-0808">Transferase</keyword>
<gene>
    <name evidence="3" type="ORF">CCACVL1_13823</name>
</gene>
<dbReference type="EMBL" id="AWWV01010444">
    <property type="protein sequence ID" value="OMO79231.1"/>
    <property type="molecule type" value="Genomic_DNA"/>
</dbReference>
<dbReference type="PANTHER" id="PTHR34222:SF33">
    <property type="entry name" value="RETROTRANSPOSON GAG DOMAIN-CONTAINING PROTEIN"/>
    <property type="match status" value="1"/>
</dbReference>
<dbReference type="Gramene" id="OMO79231">
    <property type="protein sequence ID" value="OMO79231"/>
    <property type="gene ID" value="CCACVL1_13823"/>
</dbReference>
<reference evidence="3 4" key="1">
    <citation type="submission" date="2013-09" db="EMBL/GenBank/DDBJ databases">
        <title>Corchorus capsularis genome sequencing.</title>
        <authorList>
            <person name="Alam M."/>
            <person name="Haque M.S."/>
            <person name="Islam M.S."/>
            <person name="Emdad E.M."/>
            <person name="Islam M.M."/>
            <person name="Ahmed B."/>
            <person name="Halim A."/>
            <person name="Hossen Q.M.M."/>
            <person name="Hossain M.Z."/>
            <person name="Ahmed R."/>
            <person name="Khan M.M."/>
            <person name="Islam R."/>
            <person name="Rashid M.M."/>
            <person name="Khan S.A."/>
            <person name="Rahman M.S."/>
            <person name="Alam M."/>
        </authorList>
    </citation>
    <scope>NUCLEOTIDE SEQUENCE [LARGE SCALE GENOMIC DNA]</scope>
    <source>
        <strain evidence="4">cv. CVL-1</strain>
        <tissue evidence="3">Whole seedling</tissue>
    </source>
</reference>
<evidence type="ECO:0000313" key="3">
    <source>
        <dbReference type="EMBL" id="OMO79231.1"/>
    </source>
</evidence>
<dbReference type="Proteomes" id="UP000188268">
    <property type="component" value="Unassembled WGS sequence"/>
</dbReference>
<dbReference type="STRING" id="210143.A0A1R3I9P2"/>
<organism evidence="3 4">
    <name type="scientific">Corchorus capsularis</name>
    <name type="common">Jute</name>
    <dbReference type="NCBI Taxonomy" id="210143"/>
    <lineage>
        <taxon>Eukaryota</taxon>
        <taxon>Viridiplantae</taxon>
        <taxon>Streptophyta</taxon>
        <taxon>Embryophyta</taxon>
        <taxon>Tracheophyta</taxon>
        <taxon>Spermatophyta</taxon>
        <taxon>Magnoliopsida</taxon>
        <taxon>eudicotyledons</taxon>
        <taxon>Gunneridae</taxon>
        <taxon>Pentapetalae</taxon>
        <taxon>rosids</taxon>
        <taxon>malvids</taxon>
        <taxon>Malvales</taxon>
        <taxon>Malvaceae</taxon>
        <taxon>Grewioideae</taxon>
        <taxon>Apeibeae</taxon>
        <taxon>Corchorus</taxon>
    </lineage>
</organism>
<evidence type="ECO:0000259" key="2">
    <source>
        <dbReference type="Pfam" id="PF07727"/>
    </source>
</evidence>
<keyword evidence="4" id="KW-1185">Reference proteome</keyword>
<protein>
    <submittedName>
        <fullName evidence="3">Reverse transcriptase, RNA-dependent DNA polymerase</fullName>
    </submittedName>
</protein>
<dbReference type="AlphaFoldDB" id="A0A1R3I9P2"/>
<feature type="chain" id="PRO_5011983342" evidence="1">
    <location>
        <begin position="25"/>
        <end position="467"/>
    </location>
</feature>
<keyword evidence="3" id="KW-0548">Nucleotidyltransferase</keyword>
<feature type="signal peptide" evidence="1">
    <location>
        <begin position="1"/>
        <end position="24"/>
    </location>
</feature>
<dbReference type="OrthoDB" id="1002462at2759"/>